<organism evidence="2 3">
    <name type="scientific">Aquisphaera giovannonii</name>
    <dbReference type="NCBI Taxonomy" id="406548"/>
    <lineage>
        <taxon>Bacteria</taxon>
        <taxon>Pseudomonadati</taxon>
        <taxon>Planctomycetota</taxon>
        <taxon>Planctomycetia</taxon>
        <taxon>Isosphaerales</taxon>
        <taxon>Isosphaeraceae</taxon>
        <taxon>Aquisphaera</taxon>
    </lineage>
</organism>
<dbReference type="PANTHER" id="PTHR34613">
    <property type="entry name" value="SLL0800 PROTEIN"/>
    <property type="match status" value="1"/>
</dbReference>
<evidence type="ECO:0000256" key="1">
    <source>
        <dbReference type="SAM" id="Coils"/>
    </source>
</evidence>
<evidence type="ECO:0000313" key="3">
    <source>
        <dbReference type="Proteomes" id="UP000324233"/>
    </source>
</evidence>
<proteinExistence type="predicted"/>
<reference evidence="2 3" key="1">
    <citation type="submission" date="2019-08" db="EMBL/GenBank/DDBJ databases">
        <title>Deep-cultivation of Planctomycetes and their phenomic and genomic characterization uncovers novel biology.</title>
        <authorList>
            <person name="Wiegand S."/>
            <person name="Jogler M."/>
            <person name="Boedeker C."/>
            <person name="Pinto D."/>
            <person name="Vollmers J."/>
            <person name="Rivas-Marin E."/>
            <person name="Kohn T."/>
            <person name="Peeters S.H."/>
            <person name="Heuer A."/>
            <person name="Rast P."/>
            <person name="Oberbeckmann S."/>
            <person name="Bunk B."/>
            <person name="Jeske O."/>
            <person name="Meyerdierks A."/>
            <person name="Storesund J.E."/>
            <person name="Kallscheuer N."/>
            <person name="Luecker S."/>
            <person name="Lage O.M."/>
            <person name="Pohl T."/>
            <person name="Merkel B.J."/>
            <person name="Hornburger P."/>
            <person name="Mueller R.-W."/>
            <person name="Bruemmer F."/>
            <person name="Labrenz M."/>
            <person name="Spormann A.M."/>
            <person name="Op den Camp H."/>
            <person name="Overmann J."/>
            <person name="Amann R."/>
            <person name="Jetten M.S.M."/>
            <person name="Mascher T."/>
            <person name="Medema M.H."/>
            <person name="Devos D.P."/>
            <person name="Kaster A.-K."/>
            <person name="Ovreas L."/>
            <person name="Rohde M."/>
            <person name="Galperin M.Y."/>
            <person name="Jogler C."/>
        </authorList>
    </citation>
    <scope>NUCLEOTIDE SEQUENCE [LARGE SCALE GENOMIC DNA]</scope>
    <source>
        <strain evidence="2 3">OJF2</strain>
    </source>
</reference>
<dbReference type="OrthoDB" id="1804564at2"/>
<protein>
    <submittedName>
        <fullName evidence="2">Uncharacterized protein</fullName>
    </submittedName>
</protein>
<feature type="coiled-coil region" evidence="1">
    <location>
        <begin position="225"/>
        <end position="259"/>
    </location>
</feature>
<dbReference type="RefSeq" id="WP_148598034.1">
    <property type="nucleotide sequence ID" value="NZ_CP042997.1"/>
</dbReference>
<dbReference type="KEGG" id="agv:OJF2_72100"/>
<dbReference type="Proteomes" id="UP000324233">
    <property type="component" value="Chromosome"/>
</dbReference>
<evidence type="ECO:0000313" key="2">
    <source>
        <dbReference type="EMBL" id="QEH38606.1"/>
    </source>
</evidence>
<gene>
    <name evidence="2" type="ORF">OJF2_72100</name>
</gene>
<keyword evidence="1" id="KW-0175">Coiled coil</keyword>
<keyword evidence="3" id="KW-1185">Reference proteome</keyword>
<dbReference type="PANTHER" id="PTHR34613:SF1">
    <property type="entry name" value="SLL6017 PROTEIN"/>
    <property type="match status" value="1"/>
</dbReference>
<dbReference type="EMBL" id="CP042997">
    <property type="protein sequence ID" value="QEH38606.1"/>
    <property type="molecule type" value="Genomic_DNA"/>
</dbReference>
<accession>A0A5B9WDB4</accession>
<dbReference type="AlphaFoldDB" id="A0A5B9WDB4"/>
<name>A0A5B9WDB4_9BACT</name>
<sequence>MHEYDRSSKWLIQHHGASILRLAGITDVVEWEPLQAEVVQPRGLPDGFLRARRATQPEPGLYVIEVATYPEPRIAEQAVRDAALVYLNRGIVPEVIVLVLRRRGRRPAPRMARLRSESGQTSFHVKWRMIELWEIPAEVLLAAEDVGVLPWVSLSKIDGPPEPVLRRCRERIDREAPPDEHESLLAVSQVLARLRYHDETLFQLLGGRKAMLELPFLEELKAEWIREAVEKEKAAREAVEKEKAAREVAEKAAREADHEAACRIILEVLGARFGSAAKELRAELAAINDDARLGELARLAGTCKTLEAFHARLRTP</sequence>